<keyword evidence="9" id="KW-0472">Membrane</keyword>
<dbReference type="GO" id="GO:0004497">
    <property type="term" value="F:monooxygenase activity"/>
    <property type="evidence" value="ECO:0007669"/>
    <property type="project" value="UniProtKB-KW"/>
</dbReference>
<evidence type="ECO:0000313" key="11">
    <source>
        <dbReference type="Proteomes" id="UP000799428"/>
    </source>
</evidence>
<dbReference type="InterPro" id="IPR001128">
    <property type="entry name" value="Cyt_P450"/>
</dbReference>
<dbReference type="InterPro" id="IPR036396">
    <property type="entry name" value="Cyt_P450_sf"/>
</dbReference>
<name>A0A6G1JTH0_9PLEO</name>
<dbReference type="InterPro" id="IPR017972">
    <property type="entry name" value="Cyt_P450_CS"/>
</dbReference>
<evidence type="ECO:0000256" key="4">
    <source>
        <dbReference type="ARBA" id="ARBA00023002"/>
    </source>
</evidence>
<keyword evidence="5 7" id="KW-0408">Iron</keyword>
<evidence type="ECO:0000256" key="5">
    <source>
        <dbReference type="ARBA" id="ARBA00023004"/>
    </source>
</evidence>
<keyword evidence="7 8" id="KW-0349">Heme</keyword>
<feature type="binding site" description="axial binding residue" evidence="7">
    <location>
        <position position="458"/>
    </location>
    <ligand>
        <name>heme</name>
        <dbReference type="ChEBI" id="CHEBI:30413"/>
    </ligand>
    <ligandPart>
        <name>Fe</name>
        <dbReference type="ChEBI" id="CHEBI:18248"/>
    </ligandPart>
</feature>
<evidence type="ECO:0000256" key="7">
    <source>
        <dbReference type="PIRSR" id="PIRSR602401-1"/>
    </source>
</evidence>
<evidence type="ECO:0000256" key="1">
    <source>
        <dbReference type="ARBA" id="ARBA00001971"/>
    </source>
</evidence>
<dbReference type="PANTHER" id="PTHR24305">
    <property type="entry name" value="CYTOCHROME P450"/>
    <property type="match status" value="1"/>
</dbReference>
<organism evidence="10 11">
    <name type="scientific">Pleomassaria siparia CBS 279.74</name>
    <dbReference type="NCBI Taxonomy" id="1314801"/>
    <lineage>
        <taxon>Eukaryota</taxon>
        <taxon>Fungi</taxon>
        <taxon>Dikarya</taxon>
        <taxon>Ascomycota</taxon>
        <taxon>Pezizomycotina</taxon>
        <taxon>Dothideomycetes</taxon>
        <taxon>Pleosporomycetidae</taxon>
        <taxon>Pleosporales</taxon>
        <taxon>Pleomassariaceae</taxon>
        <taxon>Pleomassaria</taxon>
    </lineage>
</organism>
<proteinExistence type="inferred from homology"/>
<evidence type="ECO:0000256" key="6">
    <source>
        <dbReference type="ARBA" id="ARBA00023033"/>
    </source>
</evidence>
<gene>
    <name evidence="10" type="ORF">K504DRAFT_418646</name>
</gene>
<protein>
    <submittedName>
        <fullName evidence="10">Putative cytochrome P450</fullName>
    </submittedName>
</protein>
<dbReference type="CDD" id="cd11062">
    <property type="entry name" value="CYP58-like"/>
    <property type="match status" value="1"/>
</dbReference>
<dbReference type="Gene3D" id="1.10.630.10">
    <property type="entry name" value="Cytochrome P450"/>
    <property type="match status" value="1"/>
</dbReference>
<evidence type="ECO:0000256" key="2">
    <source>
        <dbReference type="ARBA" id="ARBA00010617"/>
    </source>
</evidence>
<keyword evidence="3 7" id="KW-0479">Metal-binding</keyword>
<dbReference type="Pfam" id="PF00067">
    <property type="entry name" value="p450"/>
    <property type="match status" value="1"/>
</dbReference>
<keyword evidence="4 8" id="KW-0560">Oxidoreductase</keyword>
<evidence type="ECO:0000256" key="3">
    <source>
        <dbReference type="ARBA" id="ARBA00022723"/>
    </source>
</evidence>
<dbReference type="GO" id="GO:0016705">
    <property type="term" value="F:oxidoreductase activity, acting on paired donors, with incorporation or reduction of molecular oxygen"/>
    <property type="evidence" value="ECO:0007669"/>
    <property type="project" value="InterPro"/>
</dbReference>
<keyword evidence="9" id="KW-1133">Transmembrane helix</keyword>
<dbReference type="OrthoDB" id="3945418at2759"/>
<dbReference type="PROSITE" id="PS00086">
    <property type="entry name" value="CYTOCHROME_P450"/>
    <property type="match status" value="1"/>
</dbReference>
<sequence length="514" mass="58017">MALSEAIKAMISFPVLLGVGVLYVVYQVVYRLFFHPLSRIPGPWYAAVSTHYEFYWDCIKSGHYMFKIEEMHKKYGPVVRINPWEVHINGPSFMDPLWGNNKLEKDPFFYGGFGTNTGVVSTVPADLHRLRRGAMAQFFSKANIAKLEPRVLARVKQLCKRIETHKAEGKNVNISNAYRCLATDIVTDYAVPKTRNFLDHPDFASVFNRVIRDTSGLTNWNRHISFLHQLMVNAPRSIVKFLDKDGMVLAMVDNQQDLYDQAKTVVDNQKTKTTPTVINAIFNHPSLPPQEKTITRIFDETTTVIGAGTETTGNTLANLTFYVINNPTINSTLKAELNAAAEQHNITPGSMLPCSVVGTLPYLQAIMKESLRIASGVCGRMPRRNMAATMSYTAPSGETYVFPPGTIMSMSIRDIHFNESIFKEPNEFNPDRWLTKDAEELAILEKHLVPFGKGVRQCIGLELAKQEILLVAANLFWKYDFDLFETTQWDVTTEHDFFAPFGPSESKGVRVTVK</sequence>
<dbReference type="GO" id="GO:0020037">
    <property type="term" value="F:heme binding"/>
    <property type="evidence" value="ECO:0007669"/>
    <property type="project" value="InterPro"/>
</dbReference>
<evidence type="ECO:0000313" key="10">
    <source>
        <dbReference type="EMBL" id="KAF2703545.1"/>
    </source>
</evidence>
<dbReference type="Proteomes" id="UP000799428">
    <property type="component" value="Unassembled WGS sequence"/>
</dbReference>
<comment type="cofactor">
    <cofactor evidence="1 7">
        <name>heme</name>
        <dbReference type="ChEBI" id="CHEBI:30413"/>
    </cofactor>
</comment>
<dbReference type="GO" id="GO:0005506">
    <property type="term" value="F:iron ion binding"/>
    <property type="evidence" value="ECO:0007669"/>
    <property type="project" value="InterPro"/>
</dbReference>
<dbReference type="PRINTS" id="PR00385">
    <property type="entry name" value="P450"/>
</dbReference>
<keyword evidence="11" id="KW-1185">Reference proteome</keyword>
<comment type="similarity">
    <text evidence="2 8">Belongs to the cytochrome P450 family.</text>
</comment>
<dbReference type="InterPro" id="IPR002401">
    <property type="entry name" value="Cyt_P450_E_grp-I"/>
</dbReference>
<dbReference type="AlphaFoldDB" id="A0A6G1JTH0"/>
<reference evidence="10" key="1">
    <citation type="journal article" date="2020" name="Stud. Mycol.">
        <title>101 Dothideomycetes genomes: a test case for predicting lifestyles and emergence of pathogens.</title>
        <authorList>
            <person name="Haridas S."/>
            <person name="Albert R."/>
            <person name="Binder M."/>
            <person name="Bloem J."/>
            <person name="Labutti K."/>
            <person name="Salamov A."/>
            <person name="Andreopoulos B."/>
            <person name="Baker S."/>
            <person name="Barry K."/>
            <person name="Bills G."/>
            <person name="Bluhm B."/>
            <person name="Cannon C."/>
            <person name="Castanera R."/>
            <person name="Culley D."/>
            <person name="Daum C."/>
            <person name="Ezra D."/>
            <person name="Gonzalez J."/>
            <person name="Henrissat B."/>
            <person name="Kuo A."/>
            <person name="Liang C."/>
            <person name="Lipzen A."/>
            <person name="Lutzoni F."/>
            <person name="Magnuson J."/>
            <person name="Mondo S."/>
            <person name="Nolan M."/>
            <person name="Ohm R."/>
            <person name="Pangilinan J."/>
            <person name="Park H.-J."/>
            <person name="Ramirez L."/>
            <person name="Alfaro M."/>
            <person name="Sun H."/>
            <person name="Tritt A."/>
            <person name="Yoshinaga Y."/>
            <person name="Zwiers L.-H."/>
            <person name="Turgeon B."/>
            <person name="Goodwin S."/>
            <person name="Spatafora J."/>
            <person name="Crous P."/>
            <person name="Grigoriev I."/>
        </authorList>
    </citation>
    <scope>NUCLEOTIDE SEQUENCE</scope>
    <source>
        <strain evidence="10">CBS 279.74</strain>
    </source>
</reference>
<keyword evidence="9" id="KW-0812">Transmembrane</keyword>
<accession>A0A6G1JTH0</accession>
<feature type="transmembrane region" description="Helical" evidence="9">
    <location>
        <begin position="6"/>
        <end position="29"/>
    </location>
</feature>
<dbReference type="EMBL" id="MU005787">
    <property type="protein sequence ID" value="KAF2703545.1"/>
    <property type="molecule type" value="Genomic_DNA"/>
</dbReference>
<dbReference type="InterPro" id="IPR050121">
    <property type="entry name" value="Cytochrome_P450_monoxygenase"/>
</dbReference>
<evidence type="ECO:0000256" key="9">
    <source>
        <dbReference type="SAM" id="Phobius"/>
    </source>
</evidence>
<evidence type="ECO:0000256" key="8">
    <source>
        <dbReference type="RuleBase" id="RU000461"/>
    </source>
</evidence>
<dbReference type="PRINTS" id="PR00463">
    <property type="entry name" value="EP450I"/>
</dbReference>
<keyword evidence="6 8" id="KW-0503">Monooxygenase</keyword>
<dbReference type="SUPFAM" id="SSF48264">
    <property type="entry name" value="Cytochrome P450"/>
    <property type="match status" value="1"/>
</dbReference>
<dbReference type="PANTHER" id="PTHR24305:SF157">
    <property type="entry name" value="N-ACETYLTRYPTOPHAN 6-HYDROXYLASE IVOC-RELATED"/>
    <property type="match status" value="1"/>
</dbReference>